<accession>A0A1Y1ICX1</accession>
<dbReference type="AlphaFoldDB" id="A0A1Y1ICX1"/>
<evidence type="ECO:0000313" key="3">
    <source>
        <dbReference type="EMBL" id="GAQ88804.1"/>
    </source>
</evidence>
<feature type="compositionally biased region" description="Polar residues" evidence="2">
    <location>
        <begin position="57"/>
        <end position="67"/>
    </location>
</feature>
<organism evidence="3 4">
    <name type="scientific">Klebsormidium nitens</name>
    <name type="common">Green alga</name>
    <name type="synonym">Ulothrix nitens</name>
    <dbReference type="NCBI Taxonomy" id="105231"/>
    <lineage>
        <taxon>Eukaryota</taxon>
        <taxon>Viridiplantae</taxon>
        <taxon>Streptophyta</taxon>
        <taxon>Klebsormidiophyceae</taxon>
        <taxon>Klebsormidiales</taxon>
        <taxon>Klebsormidiaceae</taxon>
        <taxon>Klebsormidium</taxon>
    </lineage>
</organism>
<dbReference type="Proteomes" id="UP000054558">
    <property type="component" value="Unassembled WGS sequence"/>
</dbReference>
<evidence type="ECO:0000313" key="4">
    <source>
        <dbReference type="Proteomes" id="UP000054558"/>
    </source>
</evidence>
<feature type="compositionally biased region" description="Basic and acidic residues" evidence="2">
    <location>
        <begin position="44"/>
        <end position="54"/>
    </location>
</feature>
<keyword evidence="1" id="KW-0175">Coiled coil</keyword>
<evidence type="ECO:0000256" key="2">
    <source>
        <dbReference type="SAM" id="MobiDB-lite"/>
    </source>
</evidence>
<keyword evidence="4" id="KW-1185">Reference proteome</keyword>
<feature type="coiled-coil region" evidence="1">
    <location>
        <begin position="176"/>
        <end position="213"/>
    </location>
</feature>
<reference evidence="3 4" key="1">
    <citation type="journal article" date="2014" name="Nat. Commun.">
        <title>Klebsormidium flaccidum genome reveals primary factors for plant terrestrial adaptation.</title>
        <authorList>
            <person name="Hori K."/>
            <person name="Maruyama F."/>
            <person name="Fujisawa T."/>
            <person name="Togashi T."/>
            <person name="Yamamoto N."/>
            <person name="Seo M."/>
            <person name="Sato S."/>
            <person name="Yamada T."/>
            <person name="Mori H."/>
            <person name="Tajima N."/>
            <person name="Moriyama T."/>
            <person name="Ikeuchi M."/>
            <person name="Watanabe M."/>
            <person name="Wada H."/>
            <person name="Kobayashi K."/>
            <person name="Saito M."/>
            <person name="Masuda T."/>
            <person name="Sasaki-Sekimoto Y."/>
            <person name="Mashiguchi K."/>
            <person name="Awai K."/>
            <person name="Shimojima M."/>
            <person name="Masuda S."/>
            <person name="Iwai M."/>
            <person name="Nobusawa T."/>
            <person name="Narise T."/>
            <person name="Kondo S."/>
            <person name="Saito H."/>
            <person name="Sato R."/>
            <person name="Murakawa M."/>
            <person name="Ihara Y."/>
            <person name="Oshima-Yamada Y."/>
            <person name="Ohtaka K."/>
            <person name="Satoh M."/>
            <person name="Sonobe K."/>
            <person name="Ishii M."/>
            <person name="Ohtani R."/>
            <person name="Kanamori-Sato M."/>
            <person name="Honoki R."/>
            <person name="Miyazaki D."/>
            <person name="Mochizuki H."/>
            <person name="Umetsu J."/>
            <person name="Higashi K."/>
            <person name="Shibata D."/>
            <person name="Kamiya Y."/>
            <person name="Sato N."/>
            <person name="Nakamura Y."/>
            <person name="Tabata S."/>
            <person name="Ida S."/>
            <person name="Kurokawa K."/>
            <person name="Ohta H."/>
        </authorList>
    </citation>
    <scope>NUCLEOTIDE SEQUENCE [LARGE SCALE GENOMIC DNA]</scope>
    <source>
        <strain evidence="3 4">NIES-2285</strain>
    </source>
</reference>
<dbReference type="EMBL" id="DF237409">
    <property type="protein sequence ID" value="GAQ88804.1"/>
    <property type="molecule type" value="Genomic_DNA"/>
</dbReference>
<gene>
    <name evidence="3" type="ORF">KFL_004600150</name>
</gene>
<sequence>MAAPCRSSSTAADAARADPGRKFLYAPPPADPASRPPRSTSLTDFKDERPEKRTLRGASSATASLVGSTLDERAGPSGSGDQRWAASLQNLEDMGTTLESFQKALLSNAVYLDEEAYGKAVKVAGHGRAVKAQERRIRGLERELDASILAAARSREEKRAAEVAQRVAEARVKEVLEELENTTRVFKLHAEELQLKEAQLKKKDEEIQVLQAIISTMSNPPKRKQSS</sequence>
<feature type="compositionally biased region" description="Low complexity" evidence="2">
    <location>
        <begin position="1"/>
        <end position="14"/>
    </location>
</feature>
<proteinExistence type="predicted"/>
<feature type="region of interest" description="Disordered" evidence="2">
    <location>
        <begin position="1"/>
        <end position="83"/>
    </location>
</feature>
<dbReference type="PANTHER" id="PTHR36080:SF1">
    <property type="entry name" value="DBJ|BAA96220.1"/>
    <property type="match status" value="1"/>
</dbReference>
<dbReference type="PANTHER" id="PTHR36080">
    <property type="entry name" value="DBJ|BAA96220.1"/>
    <property type="match status" value="1"/>
</dbReference>
<evidence type="ECO:0000256" key="1">
    <source>
        <dbReference type="SAM" id="Coils"/>
    </source>
</evidence>
<feature type="compositionally biased region" description="Pro residues" evidence="2">
    <location>
        <begin position="26"/>
        <end position="35"/>
    </location>
</feature>
<protein>
    <submittedName>
        <fullName evidence="3">Uncharacterized protein</fullName>
    </submittedName>
</protein>
<dbReference type="OMA" id="KWSKECN"/>
<name>A0A1Y1ICX1_KLENI</name>
<dbReference type="OrthoDB" id="1930465at2759"/>